<dbReference type="PANTHER" id="PTHR11440">
    <property type="entry name" value="LECITHIN-CHOLESTEROL ACYLTRANSFERASE-RELATED"/>
    <property type="match status" value="1"/>
</dbReference>
<accession>A0A077R3F6</accession>
<feature type="domain" description="DUF676" evidence="3">
    <location>
        <begin position="304"/>
        <end position="354"/>
    </location>
</feature>
<dbReference type="Gene3D" id="3.40.50.1820">
    <property type="entry name" value="alpha/beta hydrolase"/>
    <property type="match status" value="2"/>
</dbReference>
<evidence type="ECO:0000313" key="4">
    <source>
        <dbReference type="EMBL" id="CDI56990.1"/>
    </source>
</evidence>
<dbReference type="Pfam" id="PF05057">
    <property type="entry name" value="DUF676"/>
    <property type="match status" value="1"/>
</dbReference>
<evidence type="ECO:0000256" key="2">
    <source>
        <dbReference type="SAM" id="MobiDB-lite"/>
    </source>
</evidence>
<dbReference type="SUPFAM" id="SSF53474">
    <property type="entry name" value="alpha/beta-Hydrolases"/>
    <property type="match status" value="1"/>
</dbReference>
<evidence type="ECO:0000256" key="1">
    <source>
        <dbReference type="ARBA" id="ARBA00007920"/>
    </source>
</evidence>
<sequence>MPQRNTIAMDATMRSLLKERLQTSIDGVGRAAECSRSVSSADSLLRSRAGVLALICWLAAYSCSSPAPPKRVATSKTHHSRFTTSAASRHIPSLATSPDSSSPANHIVSAVPRRAAVLRSVHTSARPKSSHHLPTASLQNIASNALTRNDAKTASGRAGLSSLSHPQPRSNTWLDRLSSTLASLLRASEQHSHHKSGHTDALQHSRRRTGGAGRIHSVMQDPQSYDPIVVPRHPIVLCHGLYGFDVRGPFLGLEIHYWAKTLDILRQKVGAEVLVHGVPPTGSIQERAESLHKFLLSDEAGVRGQKLNFVAHSMGGLDVRHLLTHIQPKPEEYQPVSLTTISTPHRGSPFMDWCNANIGIGNDYIEKAIEEARAERAHLVEREHRPARTPKVPYTLKSPIFTRPKPLQGSSSLPKKPNGATKPEKLRQSSETESTADSLFAAASCAAEDLTSPDRNGSSSDLSDKVKEAIEKGEKDKDGSLPFGLSSFIGSLTTLTGSFSSYMLSLLDTPAYAMLSTKYMNEVFNPCTPNVDGVKYYSIASRTPSLAIWHPLWLPKLILDAAAESRTVEGESDGSADALGSADQGNDGLVSVESAKWGDFLGVMEGCDHWDMRGGGAPRWRQNINPSTGRPYPTKSAQQSDDRPKQSDEDKSGSSWIDINRLLFSKSTGKSNTKDAKTTSTATIATSVLEQPMTAFRSFKELAESEGWNGVSLRDFETVDDADEIEVRQQHDDGGLHESENPALSSFHPQHQDDTLVQEIASWISDRLPSGNAERRAIARRRDKLIQETGLTLYAPRSLTESVTHDKADAATLFGFKGSTIGSLSVDTATPTRSSSPSPAPASHHTAPFSTQQVVSAATEREQQDEQVQVSSRKQTQQHTEGKKKQHESKPNWKEFSELERFWIALCRHLHNQGH</sequence>
<feature type="region of interest" description="Disordered" evidence="2">
    <location>
        <begin position="826"/>
        <end position="892"/>
    </location>
</feature>
<proteinExistence type="inferred from homology"/>
<feature type="region of interest" description="Disordered" evidence="2">
    <location>
        <begin position="614"/>
        <end position="654"/>
    </location>
</feature>
<feature type="compositionally biased region" description="Basic and acidic residues" evidence="2">
    <location>
        <begin position="880"/>
        <end position="892"/>
    </location>
</feature>
<feature type="region of interest" description="Disordered" evidence="2">
    <location>
        <begin position="68"/>
        <end position="105"/>
    </location>
</feature>
<dbReference type="AlphaFoldDB" id="A0A077R3F6"/>
<organism evidence="4">
    <name type="scientific">Melanopsichium pennsylvanicum 4</name>
    <dbReference type="NCBI Taxonomy" id="1398559"/>
    <lineage>
        <taxon>Eukaryota</taxon>
        <taxon>Fungi</taxon>
        <taxon>Dikarya</taxon>
        <taxon>Basidiomycota</taxon>
        <taxon>Ustilaginomycotina</taxon>
        <taxon>Ustilaginomycetes</taxon>
        <taxon>Ustilaginales</taxon>
        <taxon>Ustilaginaceae</taxon>
        <taxon>Melanopsichium</taxon>
    </lineage>
</organism>
<feature type="region of interest" description="Disordered" evidence="2">
    <location>
        <begin position="380"/>
        <end position="433"/>
    </location>
</feature>
<feature type="compositionally biased region" description="Polar residues" evidence="2">
    <location>
        <begin position="161"/>
        <end position="171"/>
    </location>
</feature>
<dbReference type="InterPro" id="IPR007751">
    <property type="entry name" value="DUF676_lipase-like"/>
</dbReference>
<protein>
    <submittedName>
        <fullName evidence="4">Related to TGL2-triacylglycerol lipase</fullName>
    </submittedName>
</protein>
<feature type="compositionally biased region" description="Polar residues" evidence="2">
    <location>
        <begin position="866"/>
        <end position="879"/>
    </location>
</feature>
<dbReference type="InterPro" id="IPR029058">
    <property type="entry name" value="AB_hydrolase_fold"/>
</dbReference>
<reference evidence="4" key="1">
    <citation type="journal article" date="2014" name="Genome Biol. Evol.">
        <title>Gene Loss Rather Than Gene Gain Is Associated with a Host Jump from Monocots to Dicots in the Smut Fungus Melanopsichium pennsylvanicum.</title>
        <authorList>
            <person name="Sharma R."/>
            <person name="Mishra B."/>
            <person name="Runge F."/>
            <person name="Thines M."/>
        </authorList>
    </citation>
    <scope>NUCLEOTIDE SEQUENCE</scope>
    <source>
        <strain evidence="4">4</strain>
    </source>
</reference>
<comment type="similarity">
    <text evidence="1">Belongs to the putative lipase ROG1 family.</text>
</comment>
<evidence type="ECO:0000259" key="3">
    <source>
        <dbReference type="Pfam" id="PF05057"/>
    </source>
</evidence>
<name>A0A077R3F6_9BASI</name>
<feature type="region of interest" description="Disordered" evidence="2">
    <location>
        <begin position="186"/>
        <end position="211"/>
    </location>
</feature>
<feature type="region of interest" description="Disordered" evidence="2">
    <location>
        <begin position="151"/>
        <end position="171"/>
    </location>
</feature>
<feature type="compositionally biased region" description="Low complexity" evidence="2">
    <location>
        <begin position="828"/>
        <end position="848"/>
    </location>
</feature>
<feature type="compositionally biased region" description="Polar residues" evidence="2">
    <location>
        <begin position="94"/>
        <end position="104"/>
    </location>
</feature>
<dbReference type="EMBL" id="HG529712">
    <property type="protein sequence ID" value="CDI56990.1"/>
    <property type="molecule type" value="Genomic_DNA"/>
</dbReference>
<feature type="compositionally biased region" description="Basic and acidic residues" evidence="2">
    <location>
        <begin position="640"/>
        <end position="652"/>
    </location>
</feature>